<reference evidence="2 3" key="1">
    <citation type="journal article" date="2016" name="PLoS ONE">
        <title>Genomic Diversity of Enterotoxigenic Strains of Bacteroides fragilis.</title>
        <authorList>
            <person name="Pierce J.V."/>
            <person name="Bernstein H.D."/>
        </authorList>
    </citation>
    <scope>NUCLEOTIDE SEQUENCE [LARGE SCALE GENOMIC DNA]</scope>
    <source>
        <strain evidence="2 3">20793-3</strain>
    </source>
</reference>
<feature type="transmembrane region" description="Helical" evidence="1">
    <location>
        <begin position="20"/>
        <end position="38"/>
    </location>
</feature>
<accession>A0A853PX32</accession>
<proteinExistence type="predicted"/>
<protein>
    <submittedName>
        <fullName evidence="2">Uncharacterized protein</fullName>
    </submittedName>
</protein>
<dbReference type="EMBL" id="LIDT01000009">
    <property type="protein sequence ID" value="OCR34945.1"/>
    <property type="molecule type" value="Genomic_DNA"/>
</dbReference>
<dbReference type="AlphaFoldDB" id="A0A853PX32"/>
<name>A0A853PX32_BACFG</name>
<sequence>MADNGKYCIGITYIDRMIEIGLSVFNSILFLLVVKLIIDPDKLFFCKI</sequence>
<organism evidence="2 3">
    <name type="scientific">Bacteroides fragilis</name>
    <dbReference type="NCBI Taxonomy" id="817"/>
    <lineage>
        <taxon>Bacteria</taxon>
        <taxon>Pseudomonadati</taxon>
        <taxon>Bacteroidota</taxon>
        <taxon>Bacteroidia</taxon>
        <taxon>Bacteroidales</taxon>
        <taxon>Bacteroidaceae</taxon>
        <taxon>Bacteroides</taxon>
    </lineage>
</organism>
<keyword evidence="1" id="KW-0472">Membrane</keyword>
<evidence type="ECO:0000313" key="3">
    <source>
        <dbReference type="Proteomes" id="UP000093197"/>
    </source>
</evidence>
<comment type="caution">
    <text evidence="2">The sequence shown here is derived from an EMBL/GenBank/DDBJ whole genome shotgun (WGS) entry which is preliminary data.</text>
</comment>
<keyword evidence="1" id="KW-1133">Transmembrane helix</keyword>
<dbReference type="Proteomes" id="UP000093197">
    <property type="component" value="Unassembled WGS sequence"/>
</dbReference>
<gene>
    <name evidence="2" type="ORF">AC094_07540</name>
</gene>
<keyword evidence="1" id="KW-0812">Transmembrane</keyword>
<evidence type="ECO:0000256" key="1">
    <source>
        <dbReference type="SAM" id="Phobius"/>
    </source>
</evidence>
<evidence type="ECO:0000313" key="2">
    <source>
        <dbReference type="EMBL" id="OCR34945.1"/>
    </source>
</evidence>